<accession>A0A344UPI4</accession>
<geneLocation type="plasmid" evidence="1 2">
    <name>unnamed</name>
</geneLocation>
<protein>
    <submittedName>
        <fullName evidence="1">Uncharacterized protein</fullName>
    </submittedName>
</protein>
<name>A0A344UPI4_9NEIS</name>
<reference evidence="1 2" key="1">
    <citation type="submission" date="2018-05" db="EMBL/GenBank/DDBJ databases">
        <title>Genome sequencing, assembly and analysis of the novel insecticidal bacterium, Chromobacterium phragmitis.</title>
        <authorList>
            <person name="Sparks M.E."/>
            <person name="Blackburn M.B."/>
            <person name="Gundersen-Rindal D.E."/>
        </authorList>
    </citation>
    <scope>NUCLEOTIDE SEQUENCE [LARGE SCALE GENOMIC DNA]</scope>
    <source>
        <strain evidence="1">IIBBL 274-1</strain>
        <plasmid evidence="1 2">unnamed</plasmid>
    </source>
</reference>
<dbReference type="EMBL" id="CP029555">
    <property type="protein sequence ID" value="AXE37182.1"/>
    <property type="molecule type" value="Genomic_DNA"/>
</dbReference>
<dbReference type="RefSeq" id="WP_114074616.1">
    <property type="nucleotide sequence ID" value="NZ_CP029555.1"/>
</dbReference>
<dbReference type="KEGG" id="chrb:DK843_22805"/>
<evidence type="ECO:0000313" key="1">
    <source>
        <dbReference type="EMBL" id="AXE37182.1"/>
    </source>
</evidence>
<dbReference type="AlphaFoldDB" id="A0A344UPI4"/>
<organism evidence="1 2">
    <name type="scientific">Chromobacterium phragmitis</name>
    <dbReference type="NCBI Taxonomy" id="2202141"/>
    <lineage>
        <taxon>Bacteria</taxon>
        <taxon>Pseudomonadati</taxon>
        <taxon>Pseudomonadota</taxon>
        <taxon>Betaproteobacteria</taxon>
        <taxon>Neisseriales</taxon>
        <taxon>Chromobacteriaceae</taxon>
        <taxon>Chromobacterium</taxon>
    </lineage>
</organism>
<keyword evidence="1" id="KW-0614">Plasmid</keyword>
<proteinExistence type="predicted"/>
<dbReference type="Proteomes" id="UP000252038">
    <property type="component" value="Plasmid unnamed"/>
</dbReference>
<gene>
    <name evidence="1" type="ORF">DK843_22805</name>
</gene>
<evidence type="ECO:0000313" key="2">
    <source>
        <dbReference type="Proteomes" id="UP000252038"/>
    </source>
</evidence>
<sequence>MSYGLQIFSPNGTPIIDSNQTGFLFGQIVTAEPLKTAVYSWPLMAGCQIFPVLIESGPHKTTVNYEPGYPVLRFDTFNWGNATGTTKYLVFFQ</sequence>